<dbReference type="EMBL" id="BPLR01018920">
    <property type="protein sequence ID" value="GIZ03218.1"/>
    <property type="molecule type" value="Genomic_DNA"/>
</dbReference>
<dbReference type="AlphaFoldDB" id="A0AAV4QDI4"/>
<protein>
    <submittedName>
        <fullName evidence="2">Uncharacterized protein</fullName>
    </submittedName>
</protein>
<proteinExistence type="predicted"/>
<feature type="compositionally biased region" description="Polar residues" evidence="1">
    <location>
        <begin position="18"/>
        <end position="27"/>
    </location>
</feature>
<evidence type="ECO:0000256" key="1">
    <source>
        <dbReference type="SAM" id="MobiDB-lite"/>
    </source>
</evidence>
<accession>A0AAV4QDI4</accession>
<feature type="region of interest" description="Disordered" evidence="1">
    <location>
        <begin position="1"/>
        <end position="29"/>
    </location>
</feature>
<name>A0AAV4QDI4_CAEEX</name>
<keyword evidence="4" id="KW-1185">Reference proteome</keyword>
<sequence length="86" mass="9335">MSEAERRASPAQRFPAAQTPSTCTQALQMPERSQVLGKEAKYAEMTHLINVSITHVLAALRYRTNSALLNVKGPYSSCGSTRAGII</sequence>
<reference evidence="2 4" key="1">
    <citation type="submission" date="2021-06" db="EMBL/GenBank/DDBJ databases">
        <title>Caerostris extrusa draft genome.</title>
        <authorList>
            <person name="Kono N."/>
            <person name="Arakawa K."/>
        </authorList>
    </citation>
    <scope>NUCLEOTIDE SEQUENCE [LARGE SCALE GENOMIC DNA]</scope>
</reference>
<dbReference type="EMBL" id="BPLR01006097">
    <property type="protein sequence ID" value="GIY07387.1"/>
    <property type="molecule type" value="Genomic_DNA"/>
</dbReference>
<evidence type="ECO:0000313" key="4">
    <source>
        <dbReference type="Proteomes" id="UP001054945"/>
    </source>
</evidence>
<organism evidence="2 4">
    <name type="scientific">Caerostris extrusa</name>
    <name type="common">Bark spider</name>
    <name type="synonym">Caerostris bankana</name>
    <dbReference type="NCBI Taxonomy" id="172846"/>
    <lineage>
        <taxon>Eukaryota</taxon>
        <taxon>Metazoa</taxon>
        <taxon>Ecdysozoa</taxon>
        <taxon>Arthropoda</taxon>
        <taxon>Chelicerata</taxon>
        <taxon>Arachnida</taxon>
        <taxon>Araneae</taxon>
        <taxon>Araneomorphae</taxon>
        <taxon>Entelegynae</taxon>
        <taxon>Araneoidea</taxon>
        <taxon>Araneidae</taxon>
        <taxon>Caerostris</taxon>
    </lineage>
</organism>
<evidence type="ECO:0000313" key="3">
    <source>
        <dbReference type="EMBL" id="GIZ03218.1"/>
    </source>
</evidence>
<dbReference type="Proteomes" id="UP001054945">
    <property type="component" value="Unassembled WGS sequence"/>
</dbReference>
<gene>
    <name evidence="2" type="ORF">CEXT_364861</name>
    <name evidence="3" type="ORF">CEXT_501091</name>
</gene>
<evidence type="ECO:0000313" key="2">
    <source>
        <dbReference type="EMBL" id="GIY07387.1"/>
    </source>
</evidence>
<comment type="caution">
    <text evidence="2">The sequence shown here is derived from an EMBL/GenBank/DDBJ whole genome shotgun (WGS) entry which is preliminary data.</text>
</comment>